<feature type="compositionally biased region" description="Basic and acidic residues" evidence="1">
    <location>
        <begin position="363"/>
        <end position="385"/>
    </location>
</feature>
<gene>
    <name evidence="2" type="ORF">IFR04_005769</name>
</gene>
<evidence type="ECO:0000313" key="3">
    <source>
        <dbReference type="Proteomes" id="UP000664132"/>
    </source>
</evidence>
<sequence length="397" mass="45623">MGTGFSKAHVPATGIAATFEESFMAIHQTTVEPSNISRCTQRSVKEPINDLRSRASFLGLPVELRCHIFEQALQNYEIDIASLLSKKPPISPSESLKFFLISCKQVNDEVRDWLRIQPQLKYHNLIGLFDPTTTIWKADLLTIRAQDTNFTRIVHHGGFKQYIQILAMDMNFDTSKGENKYRINDHDIWKKLLPLPSLQRIDLLMHGKLECMTKDGLFQRIWYPTTSCFSFGQCKECASKMPLIRWKNVNKVNGRWRELVNIDLGRQIAKDAAKSKEWCERNNVKWDGPEELEEFEDFSSEDDEADPEDIAEVKLRTSAAPALKLDSEVAMEDEPHDSDDESVYFSWRSHVSESESEDEDWDVGQRRGAAEEQMKKIKQSREGKSNSRIVSDVITES</sequence>
<accession>A0A8H7TKL7</accession>
<dbReference type="AlphaFoldDB" id="A0A8H7TKL7"/>
<protein>
    <submittedName>
        <fullName evidence="2">Uncharacterized protein</fullName>
    </submittedName>
</protein>
<dbReference type="EMBL" id="JAFJYH010000071">
    <property type="protein sequence ID" value="KAG4421126.1"/>
    <property type="molecule type" value="Genomic_DNA"/>
</dbReference>
<proteinExistence type="predicted"/>
<reference evidence="2" key="1">
    <citation type="submission" date="2021-02" db="EMBL/GenBank/DDBJ databases">
        <title>Genome sequence Cadophora malorum strain M34.</title>
        <authorList>
            <person name="Stefanovic E."/>
            <person name="Vu D."/>
            <person name="Scully C."/>
            <person name="Dijksterhuis J."/>
            <person name="Roader J."/>
            <person name="Houbraken J."/>
        </authorList>
    </citation>
    <scope>NUCLEOTIDE SEQUENCE</scope>
    <source>
        <strain evidence="2">M34</strain>
    </source>
</reference>
<dbReference type="OrthoDB" id="3559655at2759"/>
<organism evidence="2 3">
    <name type="scientific">Cadophora malorum</name>
    <dbReference type="NCBI Taxonomy" id="108018"/>
    <lineage>
        <taxon>Eukaryota</taxon>
        <taxon>Fungi</taxon>
        <taxon>Dikarya</taxon>
        <taxon>Ascomycota</taxon>
        <taxon>Pezizomycotina</taxon>
        <taxon>Leotiomycetes</taxon>
        <taxon>Helotiales</taxon>
        <taxon>Ploettnerulaceae</taxon>
        <taxon>Cadophora</taxon>
    </lineage>
</organism>
<evidence type="ECO:0000256" key="1">
    <source>
        <dbReference type="SAM" id="MobiDB-lite"/>
    </source>
</evidence>
<dbReference type="Proteomes" id="UP000664132">
    <property type="component" value="Unassembled WGS sequence"/>
</dbReference>
<feature type="compositionally biased region" description="Polar residues" evidence="1">
    <location>
        <begin position="386"/>
        <end position="397"/>
    </location>
</feature>
<feature type="compositionally biased region" description="Acidic residues" evidence="1">
    <location>
        <begin position="329"/>
        <end position="342"/>
    </location>
</feature>
<feature type="region of interest" description="Disordered" evidence="1">
    <location>
        <begin position="325"/>
        <end position="397"/>
    </location>
</feature>
<evidence type="ECO:0000313" key="2">
    <source>
        <dbReference type="EMBL" id="KAG4421126.1"/>
    </source>
</evidence>
<name>A0A8H7TKL7_9HELO</name>
<comment type="caution">
    <text evidence="2">The sequence shown here is derived from an EMBL/GenBank/DDBJ whole genome shotgun (WGS) entry which is preliminary data.</text>
</comment>
<keyword evidence="3" id="KW-1185">Reference proteome</keyword>